<keyword evidence="4" id="KW-1185">Reference proteome</keyword>
<dbReference type="InterPro" id="IPR006015">
    <property type="entry name" value="Universal_stress_UspA"/>
</dbReference>
<evidence type="ECO:0000256" key="1">
    <source>
        <dbReference type="ARBA" id="ARBA00008791"/>
    </source>
</evidence>
<dbReference type="Gene3D" id="3.40.50.620">
    <property type="entry name" value="HUPs"/>
    <property type="match status" value="1"/>
</dbReference>
<gene>
    <name evidence="3" type="ORF">ET524_05625</name>
</gene>
<reference evidence="3 4" key="1">
    <citation type="submission" date="2019-01" db="EMBL/GenBank/DDBJ databases">
        <title>Senegalimassilia sp. nov. KGMB04484 isolated human feces.</title>
        <authorList>
            <person name="Han K.-I."/>
            <person name="Kim J.-S."/>
            <person name="Lee K.C."/>
            <person name="Suh M.K."/>
            <person name="Eom M.K."/>
            <person name="Lee J.H."/>
            <person name="Park S.-H."/>
            <person name="Kang S.W."/>
            <person name="Park J.-E."/>
            <person name="Oh B.S."/>
            <person name="Yu S.Y."/>
            <person name="Choi S.-H."/>
            <person name="Lee D.H."/>
            <person name="Yoon H."/>
            <person name="Kim B.-Y."/>
            <person name="Lee J.H."/>
            <person name="Lee J.-S."/>
        </authorList>
    </citation>
    <scope>NUCLEOTIDE SEQUENCE [LARGE SCALE GENOMIC DNA]</scope>
    <source>
        <strain evidence="3 4">KGMB04484</strain>
    </source>
</reference>
<dbReference type="CDD" id="cd00293">
    <property type="entry name" value="USP-like"/>
    <property type="match status" value="1"/>
</dbReference>
<dbReference type="PRINTS" id="PR01438">
    <property type="entry name" value="UNVRSLSTRESS"/>
</dbReference>
<protein>
    <submittedName>
        <fullName evidence="3">Universal stress protein</fullName>
    </submittedName>
</protein>
<comment type="similarity">
    <text evidence="1">Belongs to the universal stress protein A family.</text>
</comment>
<dbReference type="PANTHER" id="PTHR46268:SF6">
    <property type="entry name" value="UNIVERSAL STRESS PROTEIN UP12"/>
    <property type="match status" value="1"/>
</dbReference>
<comment type="caution">
    <text evidence="3">The sequence shown here is derived from an EMBL/GenBank/DDBJ whole genome shotgun (WGS) entry which is preliminary data.</text>
</comment>
<dbReference type="EMBL" id="SDPW01000001">
    <property type="protein sequence ID" value="RXZ54012.1"/>
    <property type="molecule type" value="Genomic_DNA"/>
</dbReference>
<dbReference type="SUPFAM" id="SSF52402">
    <property type="entry name" value="Adenine nucleotide alpha hydrolases-like"/>
    <property type="match status" value="1"/>
</dbReference>
<dbReference type="AlphaFoldDB" id="A0A4Q2K3Z7"/>
<evidence type="ECO:0000259" key="2">
    <source>
        <dbReference type="Pfam" id="PF00582"/>
    </source>
</evidence>
<dbReference type="InterPro" id="IPR006016">
    <property type="entry name" value="UspA"/>
</dbReference>
<dbReference type="PANTHER" id="PTHR46268">
    <property type="entry name" value="STRESS RESPONSE PROTEIN NHAX"/>
    <property type="match status" value="1"/>
</dbReference>
<proteinExistence type="inferred from homology"/>
<dbReference type="InterPro" id="IPR014729">
    <property type="entry name" value="Rossmann-like_a/b/a_fold"/>
</dbReference>
<feature type="domain" description="UspA" evidence="2">
    <location>
        <begin position="85"/>
        <end position="241"/>
    </location>
</feature>
<dbReference type="Pfam" id="PF00582">
    <property type="entry name" value="Usp"/>
    <property type="match status" value="1"/>
</dbReference>
<dbReference type="Proteomes" id="UP000293345">
    <property type="component" value="Unassembled WGS sequence"/>
</dbReference>
<sequence>MRRSSAGLRTLRKSDCASRAFRATTWSIISSRFRRCECSCEQQQRNGLSLAGHVWGVVLLKRQSQPLPRRICTARRYGKEPVMKFRHIMVPYDGSDHAKNALQYAKDLVETCPEARISVVHAVPSSYVGTDRMGTEGALDGVPYGMLDYEEYQGVVQHVLDEAKKRVSENLGDTLADLGDRADVVAVAGASPADALARFAEEHDCDLIVMGRRGLGAIRGMLGSVSFGVLRATDIPVLTVK</sequence>
<name>A0A4Q2K3Z7_9ACTN</name>
<accession>A0A4Q2K3Z7</accession>
<organism evidence="3 4">
    <name type="scientific">Senegalimassilia faecalis</name>
    <dbReference type="NCBI Taxonomy" id="2509433"/>
    <lineage>
        <taxon>Bacteria</taxon>
        <taxon>Bacillati</taxon>
        <taxon>Actinomycetota</taxon>
        <taxon>Coriobacteriia</taxon>
        <taxon>Coriobacteriales</taxon>
        <taxon>Coriobacteriaceae</taxon>
        <taxon>Senegalimassilia</taxon>
    </lineage>
</organism>
<evidence type="ECO:0000313" key="3">
    <source>
        <dbReference type="EMBL" id="RXZ54012.1"/>
    </source>
</evidence>
<evidence type="ECO:0000313" key="4">
    <source>
        <dbReference type="Proteomes" id="UP000293345"/>
    </source>
</evidence>